<reference evidence="1 2" key="1">
    <citation type="submission" date="2019-12" db="EMBL/GenBank/DDBJ databases">
        <title>Microbes associate with the intestines of laboratory mice.</title>
        <authorList>
            <person name="Navarre W."/>
            <person name="Wong E."/>
        </authorList>
    </citation>
    <scope>NUCLEOTIDE SEQUENCE [LARGE SCALE GENOMIC DNA]</scope>
    <source>
        <strain evidence="1 2">NM82_D38</strain>
    </source>
</reference>
<gene>
    <name evidence="1" type="ORF">E5987_07165</name>
</gene>
<dbReference type="Pfam" id="PF02613">
    <property type="entry name" value="Nitrate_red_del"/>
    <property type="match status" value="1"/>
</dbReference>
<dbReference type="Proteomes" id="UP000472580">
    <property type="component" value="Unassembled WGS sequence"/>
</dbReference>
<dbReference type="Gene3D" id="1.10.3480.10">
    <property type="entry name" value="TorD-like"/>
    <property type="match status" value="1"/>
</dbReference>
<dbReference type="OrthoDB" id="9156313at2"/>
<proteinExistence type="predicted"/>
<dbReference type="InterPro" id="IPR036411">
    <property type="entry name" value="TorD-like_sf"/>
</dbReference>
<keyword evidence="2" id="KW-1185">Reference proteome</keyword>
<dbReference type="SUPFAM" id="SSF89155">
    <property type="entry name" value="TorD-like"/>
    <property type="match status" value="1"/>
</dbReference>
<evidence type="ECO:0000313" key="2">
    <source>
        <dbReference type="Proteomes" id="UP000472580"/>
    </source>
</evidence>
<protein>
    <recommendedName>
        <fullName evidence="3">Nitrate reductase molybdenum cofactor assembly chaperone</fullName>
    </recommendedName>
</protein>
<evidence type="ECO:0008006" key="3">
    <source>
        <dbReference type="Google" id="ProtNLM"/>
    </source>
</evidence>
<organism evidence="1 2">
    <name type="scientific">Parasutterella muris</name>
    <dbReference type="NCBI Taxonomy" id="2565572"/>
    <lineage>
        <taxon>Bacteria</taxon>
        <taxon>Pseudomonadati</taxon>
        <taxon>Pseudomonadota</taxon>
        <taxon>Betaproteobacteria</taxon>
        <taxon>Burkholderiales</taxon>
        <taxon>Sutterellaceae</taxon>
        <taxon>Parasutterella</taxon>
    </lineage>
</organism>
<name>A0A6L6YJY0_9BURK</name>
<dbReference type="EMBL" id="WSRP01000019">
    <property type="protein sequence ID" value="MVX56988.1"/>
    <property type="molecule type" value="Genomic_DNA"/>
</dbReference>
<dbReference type="AlphaFoldDB" id="A0A6L6YJY0"/>
<sequence length="183" mass="21491">MQTSPLNLVLVGLFEPSDEIRELHVFNRAAESLEDGLAEKARLLDALYSQGTRDKQAFEEMLLEYTRLFLSPGQPLARNYLTCWKNELGSNVLEDYLSYLQSKGFEIEEDVRELPEHIVPVLEVYELLDEEEKQEFFEKFLSNFILKWSSLLTEETTHKFYKELGKFFFEWGNLEAKKYGKIS</sequence>
<evidence type="ECO:0000313" key="1">
    <source>
        <dbReference type="EMBL" id="MVX56988.1"/>
    </source>
</evidence>
<dbReference type="InterPro" id="IPR020945">
    <property type="entry name" value="DMSO/NO3_reduct_chaperone"/>
</dbReference>
<accession>A0A6L6YJY0</accession>
<comment type="caution">
    <text evidence="1">The sequence shown here is derived from an EMBL/GenBank/DDBJ whole genome shotgun (WGS) entry which is preliminary data.</text>
</comment>